<protein>
    <submittedName>
        <fullName evidence="2">Uncharacterized protein</fullName>
    </submittedName>
</protein>
<proteinExistence type="predicted"/>
<evidence type="ECO:0000313" key="3">
    <source>
        <dbReference type="Proteomes" id="UP000221222"/>
    </source>
</evidence>
<name>A0A2G1DGR7_9BACT</name>
<gene>
    <name evidence="1" type="ORF">AMOL_1520</name>
    <name evidence="2" type="ORF">CPU12_09375</name>
</gene>
<dbReference type="Proteomes" id="UP000262712">
    <property type="component" value="Chromosome"/>
</dbReference>
<dbReference type="KEGG" id="amol:AMOL_1520"/>
<accession>A0A2G1DGR7</accession>
<sequence length="79" mass="9120">MAKQKNKRKIIQSVIEKHLNTNKREISQLTIKIDKRLDNALVVLSNQINISKNKLIEDILYESGIIEEVDENYVGENNA</sequence>
<dbReference type="Proteomes" id="UP000221222">
    <property type="component" value="Unassembled WGS sequence"/>
</dbReference>
<dbReference type="RefSeq" id="WP_099342853.1">
    <property type="nucleotide sequence ID" value="NZ_CP032098.1"/>
</dbReference>
<dbReference type="AlphaFoldDB" id="A0A2G1DGR7"/>
<dbReference type="EMBL" id="CP032098">
    <property type="protein sequence ID" value="AXX92490.1"/>
    <property type="molecule type" value="Genomic_DNA"/>
</dbReference>
<evidence type="ECO:0000313" key="4">
    <source>
        <dbReference type="Proteomes" id="UP000262712"/>
    </source>
</evidence>
<keyword evidence="3" id="KW-1185">Reference proteome</keyword>
<evidence type="ECO:0000313" key="1">
    <source>
        <dbReference type="EMBL" id="AXX92490.1"/>
    </source>
</evidence>
<organism evidence="2 3">
    <name type="scientific">Malaciobacter molluscorum LMG 25693</name>
    <dbReference type="NCBI Taxonomy" id="870501"/>
    <lineage>
        <taxon>Bacteria</taxon>
        <taxon>Pseudomonadati</taxon>
        <taxon>Campylobacterota</taxon>
        <taxon>Epsilonproteobacteria</taxon>
        <taxon>Campylobacterales</taxon>
        <taxon>Arcobacteraceae</taxon>
        <taxon>Malaciobacter</taxon>
    </lineage>
</organism>
<reference evidence="2 3" key="1">
    <citation type="submission" date="2017-09" db="EMBL/GenBank/DDBJ databases">
        <title>Arcobacter canalis sp. nov., a new species isolated from a water canal contaminated with urban sewage.</title>
        <authorList>
            <person name="Perez-Cataluna A."/>
            <person name="Salas-Masso N."/>
            <person name="Figueras M.J."/>
        </authorList>
    </citation>
    <scope>NUCLEOTIDE SEQUENCE [LARGE SCALE GENOMIC DNA]</scope>
    <source>
        <strain evidence="2 3">F98-3</strain>
    </source>
</reference>
<reference evidence="1 4" key="2">
    <citation type="submission" date="2018-08" db="EMBL/GenBank/DDBJ databases">
        <title>Complete genome of the Arcobacter molluscorum type strain LMG 25693.</title>
        <authorList>
            <person name="Miller W.G."/>
            <person name="Yee E."/>
            <person name="Bono J.L."/>
        </authorList>
    </citation>
    <scope>NUCLEOTIDE SEQUENCE [LARGE SCALE GENOMIC DNA]</scope>
    <source>
        <strain evidence="1 4">CECT 7696</strain>
    </source>
</reference>
<dbReference type="EMBL" id="NXFY01000014">
    <property type="protein sequence ID" value="PHO17640.1"/>
    <property type="molecule type" value="Genomic_DNA"/>
</dbReference>
<evidence type="ECO:0000313" key="2">
    <source>
        <dbReference type="EMBL" id="PHO17640.1"/>
    </source>
</evidence>